<feature type="transmembrane region" description="Helical" evidence="9">
    <location>
        <begin position="151"/>
        <end position="172"/>
    </location>
</feature>
<evidence type="ECO:0000256" key="4">
    <source>
        <dbReference type="ARBA" id="ARBA00022679"/>
    </source>
</evidence>
<dbReference type="GO" id="GO:0042371">
    <property type="term" value="P:vitamin K biosynthetic process"/>
    <property type="evidence" value="ECO:0007669"/>
    <property type="project" value="TreeGrafter"/>
</dbReference>
<evidence type="ECO:0008006" key="11">
    <source>
        <dbReference type="Google" id="ProtNLM"/>
    </source>
</evidence>
<feature type="transmembrane region" description="Helical" evidence="9">
    <location>
        <begin position="289"/>
        <end position="308"/>
    </location>
</feature>
<name>A0A7S2MRY5_9STRA</name>
<dbReference type="EMBL" id="HBGV01012036">
    <property type="protein sequence ID" value="CAD9499382.1"/>
    <property type="molecule type" value="Transcribed_RNA"/>
</dbReference>
<dbReference type="Pfam" id="PF01040">
    <property type="entry name" value="UbiA"/>
    <property type="match status" value="1"/>
</dbReference>
<dbReference type="InterPro" id="IPR004657">
    <property type="entry name" value="MenA"/>
</dbReference>
<dbReference type="PANTHER" id="PTHR13929:SF0">
    <property type="entry name" value="UBIA PRENYLTRANSFERASE DOMAIN-CONTAINING PROTEIN 1"/>
    <property type="match status" value="1"/>
</dbReference>
<evidence type="ECO:0000256" key="6">
    <source>
        <dbReference type="ARBA" id="ARBA00022989"/>
    </source>
</evidence>
<evidence type="ECO:0000256" key="7">
    <source>
        <dbReference type="ARBA" id="ARBA00023136"/>
    </source>
</evidence>
<organism evidence="10">
    <name type="scientific">Helicotheca tamesis</name>
    <dbReference type="NCBI Taxonomy" id="374047"/>
    <lineage>
        <taxon>Eukaryota</taxon>
        <taxon>Sar</taxon>
        <taxon>Stramenopiles</taxon>
        <taxon>Ochrophyta</taxon>
        <taxon>Bacillariophyta</taxon>
        <taxon>Mediophyceae</taxon>
        <taxon>Lithodesmiophycidae</taxon>
        <taxon>Lithodesmiales</taxon>
        <taxon>Lithodesmiaceae</taxon>
        <taxon>Helicotheca</taxon>
    </lineage>
</organism>
<keyword evidence="5 9" id="KW-0812">Transmembrane</keyword>
<dbReference type="CDD" id="cd13962">
    <property type="entry name" value="PT_UbiA_UBIAD1"/>
    <property type="match status" value="1"/>
</dbReference>
<dbReference type="InterPro" id="IPR026046">
    <property type="entry name" value="UBIAD1"/>
</dbReference>
<comment type="subcellular location">
    <subcellularLocation>
        <location evidence="1">Membrane</location>
        <topology evidence="1">Multi-pass membrane protein</topology>
    </subcellularLocation>
</comment>
<dbReference type="GO" id="GO:0009234">
    <property type="term" value="P:menaquinone biosynthetic process"/>
    <property type="evidence" value="ECO:0007669"/>
    <property type="project" value="UniProtKB-KW"/>
</dbReference>
<keyword evidence="2" id="KW-0474">Menaquinone biosynthesis</keyword>
<dbReference type="AlphaFoldDB" id="A0A7S2MRY5"/>
<reference evidence="10" key="1">
    <citation type="submission" date="2021-01" db="EMBL/GenBank/DDBJ databases">
        <authorList>
            <person name="Corre E."/>
            <person name="Pelletier E."/>
            <person name="Niang G."/>
            <person name="Scheremetjew M."/>
            <person name="Finn R."/>
            <person name="Kale V."/>
            <person name="Holt S."/>
            <person name="Cochrane G."/>
            <person name="Meng A."/>
            <person name="Brown T."/>
            <person name="Cohen L."/>
        </authorList>
    </citation>
    <scope>NUCLEOTIDE SEQUENCE</scope>
    <source>
        <strain evidence="10">CCMP826</strain>
    </source>
</reference>
<keyword evidence="6 9" id="KW-1133">Transmembrane helix</keyword>
<sequence>MALHQQQPPSTTSTSSSKHPRPSWIKVWSHAARPHTLTASISPVIVGHALSTSTLLPPLHSQTHLTYLTITWSIFASLIQLGTNLHNDYADFIKGADDEHRIGQPRATQKGWLTPTQTAHASAFCILSALAIAYPLCITTTTTSSQSYYDAFFCTVVLSSAFNAVAYTGGYYPLGYIGLEHLSIGYSGLGDLFVLVYFGFVATVGLPYLVVRHMMGVEDEDVFGGTEGGEGGGGGKLLLWEACLASVPVGFLATAIIVVNNLRDRETDVKVGKRTMAVRFGERFARWEYGFLVLSSYVLLVVACLAYYTEEVYDTSRYWILLPWLSFPMAVPQLRAVAGWGKDGAALNEHVGGTAKVQFLFCILFAIGIRKVYAFVENVAVS</sequence>
<feature type="transmembrane region" description="Helical" evidence="9">
    <location>
        <begin position="119"/>
        <end position="139"/>
    </location>
</feature>
<feature type="compositionally biased region" description="Low complexity" evidence="8">
    <location>
        <begin position="1"/>
        <end position="17"/>
    </location>
</feature>
<evidence type="ECO:0000256" key="1">
    <source>
        <dbReference type="ARBA" id="ARBA00004141"/>
    </source>
</evidence>
<gene>
    <name evidence="10" type="ORF">HTAM1171_LOCUS7373</name>
</gene>
<evidence type="ECO:0000256" key="8">
    <source>
        <dbReference type="SAM" id="MobiDB-lite"/>
    </source>
</evidence>
<feature type="transmembrane region" description="Helical" evidence="9">
    <location>
        <begin position="359"/>
        <end position="376"/>
    </location>
</feature>
<evidence type="ECO:0000256" key="9">
    <source>
        <dbReference type="SAM" id="Phobius"/>
    </source>
</evidence>
<dbReference type="HAMAP" id="MF_01937">
    <property type="entry name" value="MenA_1"/>
    <property type="match status" value="1"/>
</dbReference>
<feature type="transmembrane region" description="Helical" evidence="9">
    <location>
        <begin position="192"/>
        <end position="211"/>
    </location>
</feature>
<evidence type="ECO:0000256" key="3">
    <source>
        <dbReference type="ARBA" id="ARBA00022475"/>
    </source>
</evidence>
<evidence type="ECO:0000313" key="10">
    <source>
        <dbReference type="EMBL" id="CAD9499382.1"/>
    </source>
</evidence>
<evidence type="ECO:0000256" key="2">
    <source>
        <dbReference type="ARBA" id="ARBA00022428"/>
    </source>
</evidence>
<protein>
    <recommendedName>
        <fullName evidence="11">1,4-dihydroxy-2-naphthoate octaprenyltransferase</fullName>
    </recommendedName>
</protein>
<accession>A0A7S2MRY5</accession>
<evidence type="ECO:0000256" key="5">
    <source>
        <dbReference type="ARBA" id="ARBA00022692"/>
    </source>
</evidence>
<dbReference type="GO" id="GO:0016020">
    <property type="term" value="C:membrane"/>
    <property type="evidence" value="ECO:0007669"/>
    <property type="project" value="UniProtKB-SubCell"/>
</dbReference>
<keyword evidence="3" id="KW-1003">Cell membrane</keyword>
<proteinExistence type="inferred from homology"/>
<keyword evidence="4" id="KW-0808">Transferase</keyword>
<feature type="region of interest" description="Disordered" evidence="8">
    <location>
        <begin position="1"/>
        <end position="22"/>
    </location>
</feature>
<dbReference type="InterPro" id="IPR000537">
    <property type="entry name" value="UbiA_prenyltransferase"/>
</dbReference>
<keyword evidence="7 9" id="KW-0472">Membrane</keyword>
<dbReference type="PANTHER" id="PTHR13929">
    <property type="entry name" value="1,4-DIHYDROXY-2-NAPHTHOATE OCTAPRENYLTRANSFERASE"/>
    <property type="match status" value="1"/>
</dbReference>
<dbReference type="GO" id="GO:0046428">
    <property type="term" value="F:1,4-dihydroxy-2-naphthoate polyprenyltransferase activity"/>
    <property type="evidence" value="ECO:0007669"/>
    <property type="project" value="InterPro"/>
</dbReference>